<name>A0A518CS89_9PLAN</name>
<dbReference type="KEGG" id="plon:Pla110_38350"/>
<protein>
    <submittedName>
        <fullName evidence="1">Uncharacterized protein</fullName>
    </submittedName>
</protein>
<dbReference type="OrthoDB" id="215530at2"/>
<keyword evidence="2" id="KW-1185">Reference proteome</keyword>
<proteinExistence type="predicted"/>
<dbReference type="AlphaFoldDB" id="A0A518CS89"/>
<reference evidence="1 2" key="1">
    <citation type="submission" date="2019-02" db="EMBL/GenBank/DDBJ databases">
        <title>Deep-cultivation of Planctomycetes and their phenomic and genomic characterization uncovers novel biology.</title>
        <authorList>
            <person name="Wiegand S."/>
            <person name="Jogler M."/>
            <person name="Boedeker C."/>
            <person name="Pinto D."/>
            <person name="Vollmers J."/>
            <person name="Rivas-Marin E."/>
            <person name="Kohn T."/>
            <person name="Peeters S.H."/>
            <person name="Heuer A."/>
            <person name="Rast P."/>
            <person name="Oberbeckmann S."/>
            <person name="Bunk B."/>
            <person name="Jeske O."/>
            <person name="Meyerdierks A."/>
            <person name="Storesund J.E."/>
            <person name="Kallscheuer N."/>
            <person name="Luecker S."/>
            <person name="Lage O.M."/>
            <person name="Pohl T."/>
            <person name="Merkel B.J."/>
            <person name="Hornburger P."/>
            <person name="Mueller R.-W."/>
            <person name="Bruemmer F."/>
            <person name="Labrenz M."/>
            <person name="Spormann A.M."/>
            <person name="Op den Camp H."/>
            <person name="Overmann J."/>
            <person name="Amann R."/>
            <person name="Jetten M.S.M."/>
            <person name="Mascher T."/>
            <person name="Medema M.H."/>
            <person name="Devos D.P."/>
            <person name="Kaster A.-K."/>
            <person name="Ovreas L."/>
            <person name="Rohde M."/>
            <person name="Galperin M.Y."/>
            <person name="Jogler C."/>
        </authorList>
    </citation>
    <scope>NUCLEOTIDE SEQUENCE [LARGE SCALE GENOMIC DNA]</scope>
    <source>
        <strain evidence="1 2">Pla110</strain>
    </source>
</reference>
<organism evidence="1 2">
    <name type="scientific">Polystyrenella longa</name>
    <dbReference type="NCBI Taxonomy" id="2528007"/>
    <lineage>
        <taxon>Bacteria</taxon>
        <taxon>Pseudomonadati</taxon>
        <taxon>Planctomycetota</taxon>
        <taxon>Planctomycetia</taxon>
        <taxon>Planctomycetales</taxon>
        <taxon>Planctomycetaceae</taxon>
        <taxon>Polystyrenella</taxon>
    </lineage>
</organism>
<dbReference type="RefSeq" id="WP_144997969.1">
    <property type="nucleotide sequence ID" value="NZ_CP036281.1"/>
</dbReference>
<accession>A0A518CS89</accession>
<dbReference type="EMBL" id="CP036281">
    <property type="protein sequence ID" value="QDU82080.1"/>
    <property type="molecule type" value="Genomic_DNA"/>
</dbReference>
<dbReference type="Proteomes" id="UP000317178">
    <property type="component" value="Chromosome"/>
</dbReference>
<sequence length="140" mass="15872">MSDSPAWLSDFCEAVLSAVCPLSPMPPWGCHIFWNEEWTQWEITLFASSTEVQGGANDGRQLPFNFHVDLTMLQQIFPTINEFHWQALSHPDDDDLGPHVAIDGIYQGEQVWLRLPATAPACFEAGRSLNVNQMQLENLW</sequence>
<evidence type="ECO:0000313" key="1">
    <source>
        <dbReference type="EMBL" id="QDU82080.1"/>
    </source>
</evidence>
<gene>
    <name evidence="1" type="ORF">Pla110_38350</name>
</gene>
<evidence type="ECO:0000313" key="2">
    <source>
        <dbReference type="Proteomes" id="UP000317178"/>
    </source>
</evidence>